<proteinExistence type="predicted"/>
<evidence type="ECO:0000256" key="4">
    <source>
        <dbReference type="SAM" id="Phobius"/>
    </source>
</evidence>
<evidence type="ECO:0000313" key="6">
    <source>
        <dbReference type="Proteomes" id="UP000039865"/>
    </source>
</evidence>
<dbReference type="InParanoid" id="A0A077ZQF8"/>
<dbReference type="InterPro" id="IPR011936">
    <property type="entry name" value="Myxo_disulph_rpt"/>
</dbReference>
<dbReference type="OrthoDB" id="298982at2759"/>
<keyword evidence="6" id="KW-1185">Reference proteome</keyword>
<dbReference type="PANTHER" id="PTHR38934:SF6">
    <property type="entry name" value="CHROMOSOME UNDETERMINED SCAFFOLD_176, WHOLE GENOME SHOTGUN SEQUENCE"/>
    <property type="match status" value="1"/>
</dbReference>
<dbReference type="Proteomes" id="UP000039865">
    <property type="component" value="Unassembled WGS sequence"/>
</dbReference>
<protein>
    <submittedName>
        <fullName evidence="5">Uncharacterized protein</fullName>
    </submittedName>
</protein>
<feature type="transmembrane region" description="Helical" evidence="4">
    <location>
        <begin position="473"/>
        <end position="498"/>
    </location>
</feature>
<dbReference type="AlphaFoldDB" id="A0A077ZQF8"/>
<feature type="transmembrane region" description="Helical" evidence="4">
    <location>
        <begin position="309"/>
        <end position="326"/>
    </location>
</feature>
<evidence type="ECO:0000256" key="3">
    <source>
        <dbReference type="ARBA" id="ARBA00023157"/>
    </source>
</evidence>
<keyword evidence="4" id="KW-0812">Transmembrane</keyword>
<feature type="transmembrane region" description="Helical" evidence="4">
    <location>
        <begin position="442"/>
        <end position="461"/>
    </location>
</feature>
<feature type="transmembrane region" description="Helical" evidence="4">
    <location>
        <begin position="411"/>
        <end position="430"/>
    </location>
</feature>
<feature type="transmembrane region" description="Helical" evidence="4">
    <location>
        <begin position="263"/>
        <end position="280"/>
    </location>
</feature>
<accession>A0A077ZQF8</accession>
<feature type="transmembrane region" description="Helical" evidence="4">
    <location>
        <begin position="387"/>
        <end position="405"/>
    </location>
</feature>
<evidence type="ECO:0000256" key="2">
    <source>
        <dbReference type="ARBA" id="ARBA00022737"/>
    </source>
</evidence>
<name>A0A077ZQF8_STYLE</name>
<dbReference type="EMBL" id="CCKQ01001033">
    <property type="protein sequence ID" value="CDW72132.1"/>
    <property type="molecule type" value="Genomic_DNA"/>
</dbReference>
<gene>
    <name evidence="5" type="primary">Contig4846.g5187</name>
    <name evidence="5" type="ORF">STYLEM_1086</name>
</gene>
<evidence type="ECO:0000256" key="1">
    <source>
        <dbReference type="ARBA" id="ARBA00022729"/>
    </source>
</evidence>
<dbReference type="PANTHER" id="PTHR38934">
    <property type="entry name" value="HYPHALLY REGULATED CELL WALL PROTEIN 1"/>
    <property type="match status" value="1"/>
</dbReference>
<keyword evidence="1" id="KW-0732">Signal</keyword>
<keyword evidence="4" id="KW-1133">Transmembrane helix</keyword>
<keyword evidence="3" id="KW-1015">Disulfide bond</keyword>
<sequence length="565" mass="65282">MFTNKEMECEDICGDGLIIEKNCDDGNQNSGDGCSNECEIEAGFNCPAANQTCHEIVPPLLTITAITKLNLILLEFSEPITIENDKVFTLENLQIDIIGSKLNYNFDWRIIEEGNQQLVPDRKIQRFKLILSEMQQSLQGSEDISVTFMNSTLIKDLANNTLQKRQVTINPYPFTYLSPEEKQIVQSGGQSLQYSFPPQISMFTSYLTFSSGDIDLKSFVPSVIKMIIIEEDVYEPVDSQQFYYKFQADDLTPYVAISYGEKISLWMVSILVILPFTILLNKKFKTIKLFQDLVQGFFYNVPMRTFMELYLELILIVLINTQFIKFSNKSQIIASITLFFVGSFSIILPFLLMTVIFLNRKNIEKHSWIDSFGVLTEDLQSDHLLQIYYYPLFIFQRLTICAILVFVFRYPLIQCLMTLACNITMIIYMITYKPFKQENLQATTVLDEIIIILIILIFSILKANDYNLDERKTYGWVIVALIAFSIIKNLGVAIYFGCNKASLTYQNMFLQEEREIDSPNSSDNEYEIIDGDRFGRKRINKLNNLLNKNTINENSQQQVQEMIFQ</sequence>
<dbReference type="NCBIfam" id="TIGR02232">
    <property type="entry name" value="myxo_disulf_rpt"/>
    <property type="match status" value="1"/>
</dbReference>
<dbReference type="OMA" id="NKEMECE"/>
<evidence type="ECO:0000313" key="5">
    <source>
        <dbReference type="EMBL" id="CDW72132.1"/>
    </source>
</evidence>
<keyword evidence="2" id="KW-0677">Repeat</keyword>
<keyword evidence="4" id="KW-0472">Membrane</keyword>
<feature type="transmembrane region" description="Helical" evidence="4">
    <location>
        <begin position="332"/>
        <end position="358"/>
    </location>
</feature>
<reference evidence="5 6" key="1">
    <citation type="submission" date="2014-06" db="EMBL/GenBank/DDBJ databases">
        <authorList>
            <person name="Swart Estienne"/>
        </authorList>
    </citation>
    <scope>NUCLEOTIDE SEQUENCE [LARGE SCALE GENOMIC DNA]</scope>
    <source>
        <strain evidence="5 6">130c</strain>
    </source>
</reference>
<organism evidence="5 6">
    <name type="scientific">Stylonychia lemnae</name>
    <name type="common">Ciliate</name>
    <dbReference type="NCBI Taxonomy" id="5949"/>
    <lineage>
        <taxon>Eukaryota</taxon>
        <taxon>Sar</taxon>
        <taxon>Alveolata</taxon>
        <taxon>Ciliophora</taxon>
        <taxon>Intramacronucleata</taxon>
        <taxon>Spirotrichea</taxon>
        <taxon>Stichotrichia</taxon>
        <taxon>Sporadotrichida</taxon>
        <taxon>Oxytrichidae</taxon>
        <taxon>Stylonychinae</taxon>
        <taxon>Stylonychia</taxon>
    </lineage>
</organism>